<dbReference type="Pfam" id="PF21175">
    <property type="entry name" value="RecR_C"/>
    <property type="match status" value="1"/>
</dbReference>
<dbReference type="Pfam" id="PF21176">
    <property type="entry name" value="RecR_HhH"/>
    <property type="match status" value="1"/>
</dbReference>
<dbReference type="InterPro" id="IPR015967">
    <property type="entry name" value="Rcmb_RecR_Znf"/>
</dbReference>
<name>A0A9D2J6N6_9FIRM</name>
<comment type="caution">
    <text evidence="9">The sequence shown here is derived from an EMBL/GenBank/DDBJ whole genome shotgun (WGS) entry which is preliminary data.</text>
</comment>
<accession>A0A9D2J6N6</accession>
<keyword evidence="6 7" id="KW-0234">DNA repair</keyword>
<dbReference type="PANTHER" id="PTHR30446:SF0">
    <property type="entry name" value="RECOMBINATION PROTEIN RECR"/>
    <property type="match status" value="1"/>
</dbReference>
<protein>
    <recommendedName>
        <fullName evidence="7">Recombination protein RecR</fullName>
    </recommendedName>
</protein>
<keyword evidence="4 7" id="KW-0862">Zinc</keyword>
<dbReference type="GO" id="GO:0008270">
    <property type="term" value="F:zinc ion binding"/>
    <property type="evidence" value="ECO:0007669"/>
    <property type="project" value="UniProtKB-KW"/>
</dbReference>
<dbReference type="Pfam" id="PF02132">
    <property type="entry name" value="RecR_ZnF"/>
    <property type="match status" value="1"/>
</dbReference>
<dbReference type="Pfam" id="PF13662">
    <property type="entry name" value="Toprim_4"/>
    <property type="match status" value="1"/>
</dbReference>
<dbReference type="InterPro" id="IPR023627">
    <property type="entry name" value="Rcmb_RecR"/>
</dbReference>
<evidence type="ECO:0000256" key="3">
    <source>
        <dbReference type="ARBA" id="ARBA00022771"/>
    </source>
</evidence>
<dbReference type="Gene3D" id="3.30.60.80">
    <property type="match status" value="1"/>
</dbReference>
<proteinExistence type="inferred from homology"/>
<evidence type="ECO:0000256" key="5">
    <source>
        <dbReference type="ARBA" id="ARBA00023172"/>
    </source>
</evidence>
<dbReference type="Proteomes" id="UP000824049">
    <property type="component" value="Unassembled WGS sequence"/>
</dbReference>
<dbReference type="PROSITE" id="PS50880">
    <property type="entry name" value="TOPRIM"/>
    <property type="match status" value="1"/>
</dbReference>
<dbReference type="SMART" id="SM00493">
    <property type="entry name" value="TOPRIM"/>
    <property type="match status" value="1"/>
</dbReference>
<dbReference type="InterPro" id="IPR006171">
    <property type="entry name" value="TOPRIM_dom"/>
</dbReference>
<gene>
    <name evidence="7 9" type="primary">recR</name>
    <name evidence="9" type="ORF">H9968_03785</name>
</gene>
<comment type="similarity">
    <text evidence="7">Belongs to the RecR family.</text>
</comment>
<evidence type="ECO:0000313" key="10">
    <source>
        <dbReference type="Proteomes" id="UP000824049"/>
    </source>
</evidence>
<dbReference type="PANTHER" id="PTHR30446">
    <property type="entry name" value="RECOMBINATION PROTEIN RECR"/>
    <property type="match status" value="1"/>
</dbReference>
<evidence type="ECO:0000259" key="8">
    <source>
        <dbReference type="PROSITE" id="PS50880"/>
    </source>
</evidence>
<dbReference type="Gene3D" id="3.40.1360.10">
    <property type="match status" value="1"/>
</dbReference>
<keyword evidence="3 7" id="KW-0863">Zinc-finger</keyword>
<feature type="zinc finger region" description="C4-type" evidence="7">
    <location>
        <begin position="58"/>
        <end position="73"/>
    </location>
</feature>
<dbReference type="GO" id="GO:0006281">
    <property type="term" value="P:DNA repair"/>
    <property type="evidence" value="ECO:0007669"/>
    <property type="project" value="UniProtKB-UniRule"/>
</dbReference>
<dbReference type="Gene3D" id="6.10.250.240">
    <property type="match status" value="1"/>
</dbReference>
<dbReference type="CDD" id="cd01025">
    <property type="entry name" value="TOPRIM_recR"/>
    <property type="match status" value="1"/>
</dbReference>
<dbReference type="PROSITE" id="PS01300">
    <property type="entry name" value="RECR"/>
    <property type="match status" value="1"/>
</dbReference>
<evidence type="ECO:0000256" key="6">
    <source>
        <dbReference type="ARBA" id="ARBA00023204"/>
    </source>
</evidence>
<dbReference type="GO" id="GO:0006310">
    <property type="term" value="P:DNA recombination"/>
    <property type="evidence" value="ECO:0007669"/>
    <property type="project" value="UniProtKB-UniRule"/>
</dbReference>
<keyword evidence="5 7" id="KW-0233">DNA recombination</keyword>
<evidence type="ECO:0000256" key="7">
    <source>
        <dbReference type="HAMAP-Rule" id="MF_00017"/>
    </source>
</evidence>
<keyword evidence="2 7" id="KW-0227">DNA damage</keyword>
<evidence type="ECO:0000313" key="9">
    <source>
        <dbReference type="EMBL" id="HIZ39035.1"/>
    </source>
</evidence>
<dbReference type="HAMAP" id="MF_00017">
    <property type="entry name" value="RecR"/>
    <property type="match status" value="1"/>
</dbReference>
<dbReference type="GO" id="GO:0003677">
    <property type="term" value="F:DNA binding"/>
    <property type="evidence" value="ECO:0007669"/>
    <property type="project" value="UniProtKB-UniRule"/>
</dbReference>
<organism evidence="9 10">
    <name type="scientific">Candidatus Anaerobutyricum stercoris</name>
    <dbReference type="NCBI Taxonomy" id="2838457"/>
    <lineage>
        <taxon>Bacteria</taxon>
        <taxon>Bacillati</taxon>
        <taxon>Bacillota</taxon>
        <taxon>Clostridia</taxon>
        <taxon>Lachnospirales</taxon>
        <taxon>Lachnospiraceae</taxon>
        <taxon>Anaerobutyricum</taxon>
    </lineage>
</organism>
<dbReference type="NCBIfam" id="TIGR00615">
    <property type="entry name" value="recR"/>
    <property type="match status" value="1"/>
</dbReference>
<evidence type="ECO:0000256" key="1">
    <source>
        <dbReference type="ARBA" id="ARBA00022723"/>
    </source>
</evidence>
<evidence type="ECO:0000256" key="2">
    <source>
        <dbReference type="ARBA" id="ARBA00022763"/>
    </source>
</evidence>
<feature type="domain" description="Toprim" evidence="8">
    <location>
        <begin position="81"/>
        <end position="176"/>
    </location>
</feature>
<evidence type="ECO:0000256" key="4">
    <source>
        <dbReference type="ARBA" id="ARBA00022833"/>
    </source>
</evidence>
<dbReference type="EMBL" id="DXBR01000040">
    <property type="protein sequence ID" value="HIZ39035.1"/>
    <property type="molecule type" value="Genomic_DNA"/>
</dbReference>
<dbReference type="InterPro" id="IPR000093">
    <property type="entry name" value="DNA_Rcmb_RecR"/>
</dbReference>
<reference evidence="9" key="2">
    <citation type="submission" date="2021-04" db="EMBL/GenBank/DDBJ databases">
        <authorList>
            <person name="Gilroy R."/>
        </authorList>
    </citation>
    <scope>NUCLEOTIDE SEQUENCE</scope>
    <source>
        <strain evidence="9">CHK179-28034</strain>
    </source>
</reference>
<keyword evidence="1 7" id="KW-0479">Metal-binding</keyword>
<dbReference type="SUPFAM" id="SSF111304">
    <property type="entry name" value="Recombination protein RecR"/>
    <property type="match status" value="1"/>
</dbReference>
<dbReference type="InterPro" id="IPR034137">
    <property type="entry name" value="TOPRIM_RecR"/>
</dbReference>
<sequence>MNYYGTQVTNLIEELRRLPGIGSKSAQRLAFHIINMPEEHVEHLAEVLVSARKNIRYCKCCCTLTDREICPICSSDKRDHSTIMVVEHTQDLAAYEKTGQYNGVYHVLQGTLVPSLGKGPDDIRFKELEERLDNTPVKELILATNSSLDGEATAMYITKKVKPRGIRITRIASGVPIGGELEYIDEVTLSRALDGRIEL</sequence>
<dbReference type="Gene3D" id="1.10.8.420">
    <property type="entry name" value="RecR Domain 1"/>
    <property type="match status" value="1"/>
</dbReference>
<reference evidence="9" key="1">
    <citation type="journal article" date="2021" name="PeerJ">
        <title>Extensive microbial diversity within the chicken gut microbiome revealed by metagenomics and culture.</title>
        <authorList>
            <person name="Gilroy R."/>
            <person name="Ravi A."/>
            <person name="Getino M."/>
            <person name="Pursley I."/>
            <person name="Horton D.L."/>
            <person name="Alikhan N.F."/>
            <person name="Baker D."/>
            <person name="Gharbi K."/>
            <person name="Hall N."/>
            <person name="Watson M."/>
            <person name="Adriaenssens E.M."/>
            <person name="Foster-Nyarko E."/>
            <person name="Jarju S."/>
            <person name="Secka A."/>
            <person name="Antonio M."/>
            <person name="Oren A."/>
            <person name="Chaudhuri R.R."/>
            <person name="La Ragione R."/>
            <person name="Hildebrand F."/>
            <person name="Pallen M.J."/>
        </authorList>
    </citation>
    <scope>NUCLEOTIDE SEQUENCE</scope>
    <source>
        <strain evidence="9">CHK179-28034</strain>
    </source>
</reference>
<comment type="function">
    <text evidence="7">May play a role in DNA repair. It seems to be involved in an RecBC-independent recombinational process of DNA repair. It may act with RecF and RecO.</text>
</comment>
<dbReference type="AlphaFoldDB" id="A0A9D2J6N6"/>